<dbReference type="Pfam" id="PF03480">
    <property type="entry name" value="DctP"/>
    <property type="match status" value="1"/>
</dbReference>
<evidence type="ECO:0000313" key="2">
    <source>
        <dbReference type="EMBL" id="MBW6399646.1"/>
    </source>
</evidence>
<dbReference type="Gene3D" id="3.40.190.170">
    <property type="entry name" value="Bacterial extracellular solute-binding protein, family 7"/>
    <property type="match status" value="1"/>
</dbReference>
<dbReference type="PROSITE" id="PS51318">
    <property type="entry name" value="TAT"/>
    <property type="match status" value="1"/>
</dbReference>
<reference evidence="2 3" key="1">
    <citation type="submission" date="2021-07" db="EMBL/GenBank/DDBJ databases">
        <authorList>
            <person name="So Y."/>
        </authorList>
    </citation>
    <scope>NUCLEOTIDE SEQUENCE [LARGE SCALE GENOMIC DNA]</scope>
    <source>
        <strain evidence="2 3">HJA6</strain>
    </source>
</reference>
<dbReference type="CDD" id="cd13665">
    <property type="entry name" value="PBP2_TRAP_Dctp3_4"/>
    <property type="match status" value="1"/>
</dbReference>
<dbReference type="NCBIfam" id="NF037995">
    <property type="entry name" value="TRAP_S1"/>
    <property type="match status" value="1"/>
</dbReference>
<sequence length="349" mass="38413">MLNRRSLLTGATLAAPALVTARRAAAQEVTLRLHHFLPAVSNVHRHFLVPWTNKVREESGGRLRIQIFPSMQLGGAPPQLYDQAKDGVADIVWTLPGYTPGRFPRIEVIELPFIAHRRASVNARVAWTLFDQHMRTTEFSETHIITAWAHDGGLIHAKREVKTMEDLRGLKLRFPTRQAGEGLKALGATPIGMPVPQVPEAMAQGVIDGAVVPWEVVPSIRLQEMARYHIGIPGSPTFYSASMILAMNPTRYEALPADLKHVLDANSGEPAALMAAKVWDEEGPKVEEMARRRGNAITEITEAEKARWVAATAPVTESWIGQMRERSIDGAALVDQTRALVAQYGQGVS</sequence>
<evidence type="ECO:0000256" key="1">
    <source>
        <dbReference type="ARBA" id="ARBA00022729"/>
    </source>
</evidence>
<keyword evidence="3" id="KW-1185">Reference proteome</keyword>
<dbReference type="InterPro" id="IPR018389">
    <property type="entry name" value="DctP_fam"/>
</dbReference>
<gene>
    <name evidence="2" type="ORF">KPL78_17435</name>
</gene>
<protein>
    <submittedName>
        <fullName evidence="2">TRAP transporter substrate-binding protein</fullName>
    </submittedName>
</protein>
<comment type="caution">
    <text evidence="2">The sequence shown here is derived from an EMBL/GenBank/DDBJ whole genome shotgun (WGS) entry which is preliminary data.</text>
</comment>
<keyword evidence="1" id="KW-0732">Signal</keyword>
<dbReference type="Proteomes" id="UP001196565">
    <property type="component" value="Unassembled WGS sequence"/>
</dbReference>
<dbReference type="PANTHER" id="PTHR33376">
    <property type="match status" value="1"/>
</dbReference>
<evidence type="ECO:0000313" key="3">
    <source>
        <dbReference type="Proteomes" id="UP001196565"/>
    </source>
</evidence>
<dbReference type="RefSeq" id="WP_219764254.1">
    <property type="nucleotide sequence ID" value="NZ_JAHYBZ010000006.1"/>
</dbReference>
<dbReference type="PANTHER" id="PTHR33376:SF15">
    <property type="entry name" value="BLL6794 PROTEIN"/>
    <property type="match status" value="1"/>
</dbReference>
<proteinExistence type="predicted"/>
<dbReference type="InterPro" id="IPR038404">
    <property type="entry name" value="TRAP_DctP_sf"/>
</dbReference>
<accession>A0ABS7ABH4</accession>
<organism evidence="2 3">
    <name type="scientific">Roseomonas alba</name>
    <dbReference type="NCBI Taxonomy" id="2846776"/>
    <lineage>
        <taxon>Bacteria</taxon>
        <taxon>Pseudomonadati</taxon>
        <taxon>Pseudomonadota</taxon>
        <taxon>Alphaproteobacteria</taxon>
        <taxon>Acetobacterales</taxon>
        <taxon>Roseomonadaceae</taxon>
        <taxon>Roseomonas</taxon>
    </lineage>
</organism>
<dbReference type="EMBL" id="JAHYBZ010000006">
    <property type="protein sequence ID" value="MBW6399646.1"/>
    <property type="molecule type" value="Genomic_DNA"/>
</dbReference>
<dbReference type="InterPro" id="IPR006311">
    <property type="entry name" value="TAT_signal"/>
</dbReference>
<name>A0ABS7ABH4_9PROT</name>